<keyword evidence="1" id="KW-0472">Membrane</keyword>
<feature type="transmembrane region" description="Helical" evidence="1">
    <location>
        <begin position="90"/>
        <end position="117"/>
    </location>
</feature>
<organism evidence="3 4">
    <name type="scientific">Agaricus bisporus var. burnettii</name>
    <dbReference type="NCBI Taxonomy" id="192524"/>
    <lineage>
        <taxon>Eukaryota</taxon>
        <taxon>Fungi</taxon>
        <taxon>Dikarya</taxon>
        <taxon>Basidiomycota</taxon>
        <taxon>Agaricomycotina</taxon>
        <taxon>Agaricomycetes</taxon>
        <taxon>Agaricomycetidae</taxon>
        <taxon>Agaricales</taxon>
        <taxon>Agaricineae</taxon>
        <taxon>Agaricaceae</taxon>
        <taxon>Agaricus</taxon>
    </lineage>
</organism>
<accession>A0A8H7EXJ4</accession>
<keyword evidence="1" id="KW-1133">Transmembrane helix</keyword>
<dbReference type="OMA" id="CDMATIV"/>
<sequence length="286" mass="32634">MAAPTLPASSAELAKALNHVVIGKWCDMATIVVFFFECLITMDMEVELVWKSKWTFTKAMYLINRYSTITDIVVLYFHNYGTWVSACQAIYHLGIALYIVGIYLSESLLILRVAVIWKAIGKQWIFVVGILWAMYSAVMVYMLTSTFLLLRDVTFFTLLPFGGCLAQPKTTLWLDYCLLLIYDITMLAFMAYPTLKAFTVPYKPTGFVKHIHFEGLLFYVYLCLLDAICMVIQLTVPDDIFLFVMPGRIIRSLLAGRVVLHIRDFVSRQAKGREGESGDVSTIKFR</sequence>
<evidence type="ECO:0000259" key="2">
    <source>
        <dbReference type="Pfam" id="PF20151"/>
    </source>
</evidence>
<dbReference type="AlphaFoldDB" id="A0A8H7EXJ4"/>
<dbReference type="Pfam" id="PF20151">
    <property type="entry name" value="DUF6533"/>
    <property type="match status" value="1"/>
</dbReference>
<feature type="transmembrane region" description="Helical" evidence="1">
    <location>
        <begin position="124"/>
        <end position="150"/>
    </location>
</feature>
<reference evidence="3 4" key="1">
    <citation type="journal article" name="Sci. Rep.">
        <title>Telomere-to-telomere assembled and centromere annotated genomes of the two main subspecies of the button mushroom Agaricus bisporus reveal especially polymorphic chromosome ends.</title>
        <authorList>
            <person name="Sonnenberg A.S.M."/>
            <person name="Sedaghat-Telgerd N."/>
            <person name="Lavrijssen B."/>
            <person name="Ohm R.A."/>
            <person name="Hendrickx P.M."/>
            <person name="Scholtmeijer K."/>
            <person name="Baars J.J.P."/>
            <person name="van Peer A."/>
        </authorList>
    </citation>
    <scope>NUCLEOTIDE SEQUENCE [LARGE SCALE GENOMIC DNA]</scope>
    <source>
        <strain evidence="3 4">H119_p4</strain>
    </source>
</reference>
<feature type="domain" description="DUF6533" evidence="2">
    <location>
        <begin position="25"/>
        <end position="69"/>
    </location>
</feature>
<evidence type="ECO:0000313" key="3">
    <source>
        <dbReference type="EMBL" id="KAF7762234.1"/>
    </source>
</evidence>
<proteinExistence type="predicted"/>
<feature type="transmembrane region" description="Helical" evidence="1">
    <location>
        <begin position="170"/>
        <end position="195"/>
    </location>
</feature>
<dbReference type="InterPro" id="IPR045340">
    <property type="entry name" value="DUF6533"/>
</dbReference>
<name>A0A8H7EXJ4_AGABI</name>
<feature type="transmembrane region" description="Helical" evidence="1">
    <location>
        <begin position="20"/>
        <end position="40"/>
    </location>
</feature>
<comment type="caution">
    <text evidence="3">The sequence shown here is derived from an EMBL/GenBank/DDBJ whole genome shotgun (WGS) entry which is preliminary data.</text>
</comment>
<evidence type="ECO:0000313" key="4">
    <source>
        <dbReference type="Proteomes" id="UP000629468"/>
    </source>
</evidence>
<dbReference type="Proteomes" id="UP000629468">
    <property type="component" value="Unassembled WGS sequence"/>
</dbReference>
<protein>
    <recommendedName>
        <fullName evidence="2">DUF6533 domain-containing protein</fullName>
    </recommendedName>
</protein>
<dbReference type="EMBL" id="JABXXO010000012">
    <property type="protein sequence ID" value="KAF7762234.1"/>
    <property type="molecule type" value="Genomic_DNA"/>
</dbReference>
<gene>
    <name evidence="3" type="ORF">Agabi119p4_8827</name>
</gene>
<feature type="transmembrane region" description="Helical" evidence="1">
    <location>
        <begin position="61"/>
        <end position="78"/>
    </location>
</feature>
<keyword evidence="1" id="KW-0812">Transmembrane</keyword>
<feature type="transmembrane region" description="Helical" evidence="1">
    <location>
        <begin position="216"/>
        <end position="234"/>
    </location>
</feature>
<evidence type="ECO:0000256" key="1">
    <source>
        <dbReference type="SAM" id="Phobius"/>
    </source>
</evidence>